<comment type="caution">
    <text evidence="1">The sequence shown here is derived from an EMBL/GenBank/DDBJ whole genome shotgun (WGS) entry which is preliminary data.</text>
</comment>
<accession>A0ACB8VKS6</accession>
<proteinExistence type="predicted"/>
<dbReference type="Proteomes" id="UP000831701">
    <property type="component" value="Chromosome 20"/>
</dbReference>
<keyword evidence="2" id="KW-1185">Reference proteome</keyword>
<organism evidence="1 2">
    <name type="scientific">Scortum barcoo</name>
    <name type="common">barcoo grunter</name>
    <dbReference type="NCBI Taxonomy" id="214431"/>
    <lineage>
        <taxon>Eukaryota</taxon>
        <taxon>Metazoa</taxon>
        <taxon>Chordata</taxon>
        <taxon>Craniata</taxon>
        <taxon>Vertebrata</taxon>
        <taxon>Euteleostomi</taxon>
        <taxon>Actinopterygii</taxon>
        <taxon>Neopterygii</taxon>
        <taxon>Teleostei</taxon>
        <taxon>Neoteleostei</taxon>
        <taxon>Acanthomorphata</taxon>
        <taxon>Eupercaria</taxon>
        <taxon>Centrarchiformes</taxon>
        <taxon>Terapontoidei</taxon>
        <taxon>Terapontidae</taxon>
        <taxon>Scortum</taxon>
    </lineage>
</organism>
<sequence>NPLGSHVHAQMPLGVKGTMFMIRQHFCWLAMEKEVSKYMVAYPVCARNQTSPLSGPNRPATPTACSSTSMVPHLRGLYDQSATFQRWN</sequence>
<evidence type="ECO:0000313" key="2">
    <source>
        <dbReference type="Proteomes" id="UP000831701"/>
    </source>
</evidence>
<name>A0ACB8VKS6_9TELE</name>
<reference evidence="1" key="1">
    <citation type="submission" date="2022-04" db="EMBL/GenBank/DDBJ databases">
        <title>Jade perch genome.</title>
        <authorList>
            <person name="Chao B."/>
        </authorList>
    </citation>
    <scope>NUCLEOTIDE SEQUENCE</scope>
    <source>
        <strain evidence="1">CB-2022</strain>
    </source>
</reference>
<gene>
    <name evidence="1" type="ORF">L3Q82_017293</name>
</gene>
<protein>
    <submittedName>
        <fullName evidence="1">Uncharacterized protein</fullName>
    </submittedName>
</protein>
<dbReference type="EMBL" id="CM041550">
    <property type="protein sequence ID" value="KAI3356025.1"/>
    <property type="molecule type" value="Genomic_DNA"/>
</dbReference>
<evidence type="ECO:0000313" key="1">
    <source>
        <dbReference type="EMBL" id="KAI3356025.1"/>
    </source>
</evidence>
<feature type="non-terminal residue" evidence="1">
    <location>
        <position position="1"/>
    </location>
</feature>